<name>A0AAV4QVI4_CAEEX</name>
<gene>
    <name evidence="1" type="ORF">CEXT_616871</name>
</gene>
<protein>
    <submittedName>
        <fullName evidence="1">Uncharacterized protein</fullName>
    </submittedName>
</protein>
<comment type="caution">
    <text evidence="1">The sequence shown here is derived from an EMBL/GenBank/DDBJ whole genome shotgun (WGS) entry which is preliminary data.</text>
</comment>
<dbReference type="EMBL" id="BPLR01006741">
    <property type="protein sequence ID" value="GIY12117.1"/>
    <property type="molecule type" value="Genomic_DNA"/>
</dbReference>
<keyword evidence="2" id="KW-1185">Reference proteome</keyword>
<evidence type="ECO:0000313" key="2">
    <source>
        <dbReference type="Proteomes" id="UP001054945"/>
    </source>
</evidence>
<organism evidence="1 2">
    <name type="scientific">Caerostris extrusa</name>
    <name type="common">Bark spider</name>
    <name type="synonym">Caerostris bankana</name>
    <dbReference type="NCBI Taxonomy" id="172846"/>
    <lineage>
        <taxon>Eukaryota</taxon>
        <taxon>Metazoa</taxon>
        <taxon>Ecdysozoa</taxon>
        <taxon>Arthropoda</taxon>
        <taxon>Chelicerata</taxon>
        <taxon>Arachnida</taxon>
        <taxon>Araneae</taxon>
        <taxon>Araneomorphae</taxon>
        <taxon>Entelegynae</taxon>
        <taxon>Araneoidea</taxon>
        <taxon>Araneidae</taxon>
        <taxon>Caerostris</taxon>
    </lineage>
</organism>
<dbReference type="Proteomes" id="UP001054945">
    <property type="component" value="Unassembled WGS sequence"/>
</dbReference>
<evidence type="ECO:0000313" key="1">
    <source>
        <dbReference type="EMBL" id="GIY12117.1"/>
    </source>
</evidence>
<reference evidence="1 2" key="1">
    <citation type="submission" date="2021-06" db="EMBL/GenBank/DDBJ databases">
        <title>Caerostris extrusa draft genome.</title>
        <authorList>
            <person name="Kono N."/>
            <person name="Arakawa K."/>
        </authorList>
    </citation>
    <scope>NUCLEOTIDE SEQUENCE [LARGE SCALE GENOMIC DNA]</scope>
</reference>
<accession>A0AAV4QVI4</accession>
<proteinExistence type="predicted"/>
<sequence>MALVNILSVTTSSCTYTLDLPNKSHLGERCCVSELGWPDSAWPGQHVSFLYSYFDLHNKSQLLDIGTECSRPHNLGDIESTT</sequence>
<dbReference type="AlphaFoldDB" id="A0AAV4QVI4"/>